<dbReference type="EMBL" id="CAXAQS010000080">
    <property type="protein sequence ID" value="CAK9249996.1"/>
    <property type="molecule type" value="Genomic_DNA"/>
</dbReference>
<accession>A0ABP0V6G6</accession>
<protein>
    <submittedName>
        <fullName evidence="1">Uncharacterized protein</fullName>
    </submittedName>
</protein>
<sequence length="1244" mass="122918">MGLGRTRHGLQSATKGIEVIAMKKLVWLCFAFCVTATFGQQITPNIGLQIPATGSNNWYIPLNYDFSRIDQYLGGQLTVPALTVGTLTVTNFTLNPSQIIDGLGYTPLNPANNLLDISNKTTALANLGGIGVSSVKGVWSASVTYDLSNVVTYAGSTYISLASSNLNNNPASSSGSWILFVSAGGSATFPFSGIVYSTSATAGRLATSADIVTLANTSPSSTFSTSLIPTLNQSTTGNAATATTTAQWNGVSITGTPSVGYVPTATASNAASWQPSGLNGVTVSGTPSANQVLTATSSSAANWQSPTGAVSSVFGRSGAVSAQTNDYSFSQIGGSLTATQIAAAGSLSNSTTGNAATATTASNVPASGLTATATTASNANSIGGVTVSGTPSANQVLIATSSSAASWQTNTGGVSTVFGRSGAVTAQTGDYSFSQIGGQLSLNQYLWNYASTPSYPASGTISEQLTSIPAYPYIIKKQSAPAPLNATFPTDFGYKISQLVPDATTYPVSVVVTAGAINTATIGSGGTGYVVGDTVTVVQSGASGGEFTVTAVSSGVVTAVSKLAANWGTGYTTATGLSTTGGTGSGLTLTIASTVNVATATITSGAFPIAPLVNEYAQVVGSTTAGINATPAAITAASVPTTTSFSYTTTASAGTAAGSITAAIYDSQLEGFQDATALDNFNGYLYNRGVNESGSLMGIGTIVQVSSTTNALNLPSITTLGCASGGVYPTAIGVLQGLVPIGLNPATVGNTGVGGFTHEGYGAVQMDSSTGLTAGDFIVPSTTTCYYGHDSGVSSYTSQTTAVTPVGAPIIGIISTVNGSTVRARFVDMTVTLAGGSGGGSGTVTTTNTATVGNVATILSTGTSSGNPTAVVGPGDMTDTVGTGVTVSVPVTVNSPTAPSEFTLAYNQTTGAATPAVVAGAFSVAPTLASASGTGTLWNMPNPGLGAWSATSNSSGSLTMAYVPYTGNGGNVMSALPNVKTATAGTITCMDGSGNVSVSGCGGAFLTNPMTALGDTIYGGASAGSPTRLAGPTTNATWVLSEIPTAGAAVAPAWTNLTTTLASQPGGCTFSTLGATATMSAAATNVTAVTGNIPANCIPANGVVHLSFACTVSVASGQTASTFTPQLVFYDASSTKTFPITATGATGSVAAGTSNLITGTADIMAPASGTGGSWGYGLVQAQNTSGTITNVAGLYNRVISFVAQSSTLPTLIYGSTGNQIQVLMQTSVANTTANSSTCNLSGHN</sequence>
<keyword evidence="2" id="KW-1185">Reference proteome</keyword>
<comment type="caution">
    <text evidence="1">The sequence shown here is derived from an EMBL/GenBank/DDBJ whole genome shotgun (WGS) entry which is preliminary data.</text>
</comment>
<dbReference type="Proteomes" id="UP001497444">
    <property type="component" value="Unassembled WGS sequence"/>
</dbReference>
<evidence type="ECO:0000313" key="2">
    <source>
        <dbReference type="Proteomes" id="UP001497444"/>
    </source>
</evidence>
<gene>
    <name evidence="1" type="ORF">CSSPJE1EN1_LOCUS25374</name>
</gene>
<name>A0ABP0V6G6_9BRYO</name>
<proteinExistence type="predicted"/>
<reference evidence="1" key="1">
    <citation type="submission" date="2024-02" db="EMBL/GenBank/DDBJ databases">
        <authorList>
            <consortium name="ELIXIR-Norway"/>
            <consortium name="Elixir Norway"/>
        </authorList>
    </citation>
    <scope>NUCLEOTIDE SEQUENCE</scope>
</reference>
<organism evidence="1 2">
    <name type="scientific">Sphagnum jensenii</name>
    <dbReference type="NCBI Taxonomy" id="128206"/>
    <lineage>
        <taxon>Eukaryota</taxon>
        <taxon>Viridiplantae</taxon>
        <taxon>Streptophyta</taxon>
        <taxon>Embryophyta</taxon>
        <taxon>Bryophyta</taxon>
        <taxon>Sphagnophytina</taxon>
        <taxon>Sphagnopsida</taxon>
        <taxon>Sphagnales</taxon>
        <taxon>Sphagnaceae</taxon>
        <taxon>Sphagnum</taxon>
    </lineage>
</organism>
<evidence type="ECO:0000313" key="1">
    <source>
        <dbReference type="EMBL" id="CAK9249996.1"/>
    </source>
</evidence>